<gene>
    <name evidence="4" type="ORF">SSLN_LOCUS8665</name>
</gene>
<evidence type="ECO:0000313" key="6">
    <source>
        <dbReference type="WBParaSite" id="SSLN_0000900201-mRNA-1"/>
    </source>
</evidence>
<dbReference type="AlphaFoldDB" id="A0A183SWR7"/>
<dbReference type="PROSITE" id="PS50157">
    <property type="entry name" value="ZINC_FINGER_C2H2_2"/>
    <property type="match status" value="1"/>
</dbReference>
<dbReference type="Pfam" id="PF00096">
    <property type="entry name" value="zf-C2H2"/>
    <property type="match status" value="1"/>
</dbReference>
<evidence type="ECO:0000259" key="3">
    <source>
        <dbReference type="PROSITE" id="PS50157"/>
    </source>
</evidence>
<dbReference type="GO" id="GO:0008270">
    <property type="term" value="F:zinc ion binding"/>
    <property type="evidence" value="ECO:0007669"/>
    <property type="project" value="UniProtKB-KW"/>
</dbReference>
<reference evidence="6" key="1">
    <citation type="submission" date="2016-06" db="UniProtKB">
        <authorList>
            <consortium name="WormBaseParasite"/>
        </authorList>
    </citation>
    <scope>IDENTIFICATION</scope>
</reference>
<dbReference type="EMBL" id="UYSU01034776">
    <property type="protein sequence ID" value="VDL95050.1"/>
    <property type="molecule type" value="Genomic_DNA"/>
</dbReference>
<feature type="region of interest" description="Disordered" evidence="2">
    <location>
        <begin position="26"/>
        <end position="51"/>
    </location>
</feature>
<evidence type="ECO:0000256" key="2">
    <source>
        <dbReference type="SAM" id="MobiDB-lite"/>
    </source>
</evidence>
<dbReference type="Proteomes" id="UP000275846">
    <property type="component" value="Unassembled WGS sequence"/>
</dbReference>
<dbReference type="SMART" id="SM00355">
    <property type="entry name" value="ZnF_C2H2"/>
    <property type="match status" value="2"/>
</dbReference>
<dbReference type="InterPro" id="IPR036236">
    <property type="entry name" value="Znf_C2H2_sf"/>
</dbReference>
<reference evidence="4 5" key="2">
    <citation type="submission" date="2018-11" db="EMBL/GenBank/DDBJ databases">
        <authorList>
            <consortium name="Pathogen Informatics"/>
        </authorList>
    </citation>
    <scope>NUCLEOTIDE SEQUENCE [LARGE SCALE GENOMIC DNA]</scope>
    <source>
        <strain evidence="4 5">NST_G2</strain>
    </source>
</reference>
<evidence type="ECO:0000256" key="1">
    <source>
        <dbReference type="PROSITE-ProRule" id="PRU00042"/>
    </source>
</evidence>
<keyword evidence="5" id="KW-1185">Reference proteome</keyword>
<keyword evidence="1" id="KW-0863">Zinc-finger</keyword>
<name>A0A183SWR7_SCHSO</name>
<proteinExistence type="predicted"/>
<keyword evidence="1" id="KW-0479">Metal-binding</keyword>
<evidence type="ECO:0000313" key="4">
    <source>
        <dbReference type="EMBL" id="VDL95050.1"/>
    </source>
</evidence>
<feature type="domain" description="C2H2-type" evidence="3">
    <location>
        <begin position="154"/>
        <end position="181"/>
    </location>
</feature>
<dbReference type="WBParaSite" id="SSLN_0000900201-mRNA-1">
    <property type="protein sequence ID" value="SSLN_0000900201-mRNA-1"/>
    <property type="gene ID" value="SSLN_0000900201"/>
</dbReference>
<keyword evidence="1" id="KW-0862">Zinc</keyword>
<accession>A0A183SWR7</accession>
<feature type="compositionally biased region" description="Low complexity" evidence="2">
    <location>
        <begin position="29"/>
        <end position="50"/>
    </location>
</feature>
<evidence type="ECO:0000313" key="5">
    <source>
        <dbReference type="Proteomes" id="UP000275846"/>
    </source>
</evidence>
<dbReference type="PROSITE" id="PS00028">
    <property type="entry name" value="ZINC_FINGER_C2H2_1"/>
    <property type="match status" value="1"/>
</dbReference>
<dbReference type="Gene3D" id="3.30.160.60">
    <property type="entry name" value="Classic Zinc Finger"/>
    <property type="match status" value="1"/>
</dbReference>
<protein>
    <submittedName>
        <fullName evidence="6">C2H2-type domain-containing protein</fullName>
    </submittedName>
</protein>
<organism evidence="6">
    <name type="scientific">Schistocephalus solidus</name>
    <name type="common">Tapeworm</name>
    <dbReference type="NCBI Taxonomy" id="70667"/>
    <lineage>
        <taxon>Eukaryota</taxon>
        <taxon>Metazoa</taxon>
        <taxon>Spiralia</taxon>
        <taxon>Lophotrochozoa</taxon>
        <taxon>Platyhelminthes</taxon>
        <taxon>Cestoda</taxon>
        <taxon>Eucestoda</taxon>
        <taxon>Diphyllobothriidea</taxon>
        <taxon>Diphyllobothriidae</taxon>
        <taxon>Schistocephalus</taxon>
    </lineage>
</organism>
<sequence length="200" mass="21990">MCPRGQRIFGARIGLVGHRRTPCNKNIISPTSATSASDPTTTTNPITYNNFIDTPPPTITETVRPPPPHSTITVTNTTYPNSTTSVATSYYLPPAPSTTSNAPSTSDGDSVLTYPHCDRTLTSHIGLISHLRIHLTGTGEPVPEAPTDTHRILFNCPQCPLTFTHRMLLVVHILLHEKSELEHRRPYHITTSLLIRLNLT</sequence>
<dbReference type="InterPro" id="IPR013087">
    <property type="entry name" value="Znf_C2H2_type"/>
</dbReference>
<dbReference type="SUPFAM" id="SSF57667">
    <property type="entry name" value="beta-beta-alpha zinc fingers"/>
    <property type="match status" value="1"/>
</dbReference>